<keyword evidence="4" id="KW-1185">Reference proteome</keyword>
<dbReference type="InterPro" id="IPR036291">
    <property type="entry name" value="NAD(P)-bd_dom_sf"/>
</dbReference>
<dbReference type="InterPro" id="IPR013149">
    <property type="entry name" value="ADH-like_C"/>
</dbReference>
<dbReference type="AlphaFoldDB" id="A0A367EGA0"/>
<keyword evidence="1" id="KW-0521">NADP</keyword>
<dbReference type="RefSeq" id="WP_114017316.1">
    <property type="nucleotide sequence ID" value="NZ_QOIM01000038.1"/>
</dbReference>
<dbReference type="Pfam" id="PF08240">
    <property type="entry name" value="ADH_N"/>
    <property type="match status" value="1"/>
</dbReference>
<dbReference type="PANTHER" id="PTHR44154">
    <property type="entry name" value="QUINONE OXIDOREDUCTASE"/>
    <property type="match status" value="1"/>
</dbReference>
<dbReference type="InterPro" id="IPR011032">
    <property type="entry name" value="GroES-like_sf"/>
</dbReference>
<feature type="domain" description="Enoyl reductase (ER)" evidence="2">
    <location>
        <begin position="11"/>
        <end position="304"/>
    </location>
</feature>
<comment type="caution">
    <text evidence="3">The sequence shown here is derived from an EMBL/GenBank/DDBJ whole genome shotgun (WGS) entry which is preliminary data.</text>
</comment>
<dbReference type="Pfam" id="PF00107">
    <property type="entry name" value="ADH_zinc_N"/>
    <property type="match status" value="1"/>
</dbReference>
<sequence>MPEAIAFATYGDPEVLQPTGIDVPEPDPDQVRIAVRAVGVNPLDWKIRSGAMVTAMPVTLPHIPGLEFAGTVESVGDGVGDLAAGDEVFGRAPSAYASLLLADTARLRRRPDDLDVRRAAGLPVAAEAAHRALTELQVAAGETVLVHGAGGAVGNLAVQFALESGAHVVGTAGERERERLTRLGATQVTYGNGWADRVRAAAPGGVAAVLDASGADVLGESVRLVGGPARVLTLADPQAAQSLGVRFSSGAADEERTGEALDRVLALHRRGTLDVPLHEPIPLAGAARAHRAGEAGGLDGKLVLTVR</sequence>
<dbReference type="OrthoDB" id="3727682at2"/>
<evidence type="ECO:0000259" key="2">
    <source>
        <dbReference type="SMART" id="SM00829"/>
    </source>
</evidence>
<reference evidence="3 4" key="1">
    <citation type="submission" date="2018-06" db="EMBL/GenBank/DDBJ databases">
        <title>Streptomyces reniochalinae sp. nov. and Streptomyces diacarnus sp. nov. from marine sponges.</title>
        <authorList>
            <person name="Li L."/>
        </authorList>
    </citation>
    <scope>NUCLEOTIDE SEQUENCE [LARGE SCALE GENOMIC DNA]</scope>
    <source>
        <strain evidence="3 4">LHW50302</strain>
    </source>
</reference>
<dbReference type="SUPFAM" id="SSF50129">
    <property type="entry name" value="GroES-like"/>
    <property type="match status" value="1"/>
</dbReference>
<dbReference type="Proteomes" id="UP000253507">
    <property type="component" value="Unassembled WGS sequence"/>
</dbReference>
<dbReference type="SMART" id="SM00829">
    <property type="entry name" value="PKS_ER"/>
    <property type="match status" value="1"/>
</dbReference>
<evidence type="ECO:0000313" key="4">
    <source>
        <dbReference type="Proteomes" id="UP000253507"/>
    </source>
</evidence>
<organism evidence="3 4">
    <name type="scientific">Streptomyces reniochalinae</name>
    <dbReference type="NCBI Taxonomy" id="2250578"/>
    <lineage>
        <taxon>Bacteria</taxon>
        <taxon>Bacillati</taxon>
        <taxon>Actinomycetota</taxon>
        <taxon>Actinomycetes</taxon>
        <taxon>Kitasatosporales</taxon>
        <taxon>Streptomycetaceae</taxon>
        <taxon>Streptomyces</taxon>
    </lineage>
</organism>
<evidence type="ECO:0000313" key="3">
    <source>
        <dbReference type="EMBL" id="RCG16732.1"/>
    </source>
</evidence>
<dbReference type="GO" id="GO:0016491">
    <property type="term" value="F:oxidoreductase activity"/>
    <property type="evidence" value="ECO:0007669"/>
    <property type="project" value="InterPro"/>
</dbReference>
<dbReference type="EMBL" id="QOIM01000038">
    <property type="protein sequence ID" value="RCG16732.1"/>
    <property type="molecule type" value="Genomic_DNA"/>
</dbReference>
<name>A0A367EGA0_9ACTN</name>
<gene>
    <name evidence="3" type="ORF">DQ392_20410</name>
</gene>
<dbReference type="CDD" id="cd05289">
    <property type="entry name" value="MDR_like_2"/>
    <property type="match status" value="1"/>
</dbReference>
<dbReference type="Gene3D" id="3.40.50.720">
    <property type="entry name" value="NAD(P)-binding Rossmann-like Domain"/>
    <property type="match status" value="1"/>
</dbReference>
<dbReference type="PANTHER" id="PTHR44154:SF1">
    <property type="entry name" value="QUINONE OXIDOREDUCTASE"/>
    <property type="match status" value="1"/>
</dbReference>
<protein>
    <submittedName>
        <fullName evidence="3">NADP-dependent oxidoreductase</fullName>
    </submittedName>
</protein>
<dbReference type="InterPro" id="IPR051603">
    <property type="entry name" value="Zinc-ADH_QOR/CCCR"/>
</dbReference>
<dbReference type="InterPro" id="IPR020843">
    <property type="entry name" value="ER"/>
</dbReference>
<dbReference type="Gene3D" id="3.90.180.10">
    <property type="entry name" value="Medium-chain alcohol dehydrogenases, catalytic domain"/>
    <property type="match status" value="1"/>
</dbReference>
<accession>A0A367EGA0</accession>
<dbReference type="InterPro" id="IPR013154">
    <property type="entry name" value="ADH-like_N"/>
</dbReference>
<dbReference type="SUPFAM" id="SSF51735">
    <property type="entry name" value="NAD(P)-binding Rossmann-fold domains"/>
    <property type="match status" value="1"/>
</dbReference>
<evidence type="ECO:0000256" key="1">
    <source>
        <dbReference type="ARBA" id="ARBA00022857"/>
    </source>
</evidence>
<proteinExistence type="predicted"/>